<evidence type="ECO:0000313" key="2">
    <source>
        <dbReference type="Proteomes" id="UP000245910"/>
    </source>
</evidence>
<reference evidence="2" key="1">
    <citation type="submission" date="2014-10" db="EMBL/GenBank/DDBJ databases">
        <authorList>
            <person name="King R."/>
        </authorList>
    </citation>
    <scope>NUCLEOTIDE SEQUENCE [LARGE SCALE GENOMIC DNA]</scope>
    <source>
        <strain evidence="2">A3/5</strain>
    </source>
</reference>
<accession>A0A2L2SYQ5</accession>
<proteinExistence type="predicted"/>
<evidence type="ECO:0000313" key="1">
    <source>
        <dbReference type="EMBL" id="CEI62148.1"/>
    </source>
</evidence>
<dbReference type="Proteomes" id="UP000245910">
    <property type="component" value="Chromosome II"/>
</dbReference>
<organism evidence="1 2">
    <name type="scientific">Fusarium venenatum</name>
    <dbReference type="NCBI Taxonomy" id="56646"/>
    <lineage>
        <taxon>Eukaryota</taxon>
        <taxon>Fungi</taxon>
        <taxon>Dikarya</taxon>
        <taxon>Ascomycota</taxon>
        <taxon>Pezizomycotina</taxon>
        <taxon>Sordariomycetes</taxon>
        <taxon>Hypocreomycetidae</taxon>
        <taxon>Hypocreales</taxon>
        <taxon>Nectriaceae</taxon>
        <taxon>Fusarium</taxon>
    </lineage>
</organism>
<name>A0A2L2SYQ5_9HYPO</name>
<dbReference type="EMBL" id="LN649230">
    <property type="protein sequence ID" value="CEI62148.1"/>
    <property type="molecule type" value="Genomic_DNA"/>
</dbReference>
<dbReference type="AlphaFoldDB" id="A0A2L2SYQ5"/>
<protein>
    <submittedName>
        <fullName evidence="1">Uncharacterized protein</fullName>
    </submittedName>
</protein>
<sequence length="104" mass="11471">MYRQIYIQGFGCSLTSPLIDDSGSKGFRDSLSVRVTLALTEALRPPPRARLLTELKFISGNANEFSGDHLKLEHGDQRSKRKASFSSLTDLTLGAFINVATKHC</sequence>
<keyword evidence="2" id="KW-1185">Reference proteome</keyword>